<dbReference type="Pfam" id="PF21530">
    <property type="entry name" value="Pif1_2B_dom"/>
    <property type="match status" value="1"/>
</dbReference>
<evidence type="ECO:0000259" key="3">
    <source>
        <dbReference type="SMART" id="SM00382"/>
    </source>
</evidence>
<dbReference type="PANTHER" id="PTHR47642:SF7">
    <property type="entry name" value="ATP-DEPENDENT DNA HELICASE PIF1"/>
    <property type="match status" value="1"/>
</dbReference>
<feature type="compositionally biased region" description="Polar residues" evidence="2">
    <location>
        <begin position="787"/>
        <end position="805"/>
    </location>
</feature>
<dbReference type="InterPro" id="IPR027417">
    <property type="entry name" value="P-loop_NTPase"/>
</dbReference>
<feature type="compositionally biased region" description="Basic and acidic residues" evidence="2">
    <location>
        <begin position="1181"/>
        <end position="1195"/>
    </location>
</feature>
<dbReference type="SUPFAM" id="SSF52540">
    <property type="entry name" value="P-loop containing nucleoside triphosphate hydrolases"/>
    <property type="match status" value="2"/>
</dbReference>
<feature type="region of interest" description="Disordered" evidence="2">
    <location>
        <begin position="288"/>
        <end position="307"/>
    </location>
</feature>
<organism evidence="4 5">
    <name type="scientific">Ophiostoma piceae (strain UAMH 11346)</name>
    <name type="common">Sap stain fungus</name>
    <dbReference type="NCBI Taxonomy" id="1262450"/>
    <lineage>
        <taxon>Eukaryota</taxon>
        <taxon>Fungi</taxon>
        <taxon>Dikarya</taxon>
        <taxon>Ascomycota</taxon>
        <taxon>Pezizomycotina</taxon>
        <taxon>Sordariomycetes</taxon>
        <taxon>Sordariomycetidae</taxon>
        <taxon>Ophiostomatales</taxon>
        <taxon>Ophiostomataceae</taxon>
        <taxon>Ophiostoma</taxon>
    </lineage>
</organism>
<gene>
    <name evidence="4" type="ORF">F503_01335</name>
</gene>
<feature type="region of interest" description="Disordered" evidence="2">
    <location>
        <begin position="1168"/>
        <end position="1203"/>
    </location>
</feature>
<dbReference type="CDD" id="cd18809">
    <property type="entry name" value="SF1_C_RecD"/>
    <property type="match status" value="1"/>
</dbReference>
<dbReference type="GO" id="GO:0016887">
    <property type="term" value="F:ATP hydrolysis activity"/>
    <property type="evidence" value="ECO:0007669"/>
    <property type="project" value="RHEA"/>
</dbReference>
<comment type="similarity">
    <text evidence="1">Belongs to the helicase family.</text>
</comment>
<dbReference type="InterPro" id="IPR051055">
    <property type="entry name" value="PIF1_helicase"/>
</dbReference>
<dbReference type="GO" id="GO:0006281">
    <property type="term" value="P:DNA repair"/>
    <property type="evidence" value="ECO:0007669"/>
    <property type="project" value="UniProtKB-KW"/>
</dbReference>
<evidence type="ECO:0000256" key="2">
    <source>
        <dbReference type="SAM" id="MobiDB-lite"/>
    </source>
</evidence>
<evidence type="ECO:0000313" key="5">
    <source>
        <dbReference type="Proteomes" id="UP000016923"/>
    </source>
</evidence>
<keyword evidence="1" id="KW-0233">DNA recombination</keyword>
<dbReference type="eggNOG" id="KOG0987">
    <property type="taxonomic scope" value="Eukaryota"/>
</dbReference>
<evidence type="ECO:0000256" key="1">
    <source>
        <dbReference type="RuleBase" id="RU363044"/>
    </source>
</evidence>
<sequence length="1226" mass="133537">MAPPFAFVDLRHLDRPKRAGSISGTSNTSKKPKTEQTPSCAQTSSDDIFEGDIFHDGFIFDAYVEEDNKLVEEGRKADSEVAEKGGHDVSTLALRQDLLPRPRTPGNAMPQPKLRPNPPAARASQIPAQMPSQDAIEREASLTQLEDIDLIVSFLSEPVVFSDSDEATEADGNGSGDEDDLSFFIDDTYEPTPSNATIATEIATQGSLSPDPASPIQTPVYIPDSRDRACIAVLLDEPFSLSEDETEEGKGDDTSQFNEDSAIVYSDVDGIPENLQATGVIKERCRGDTADGLASGTPLSPSSDIKEEDDRIMAKIEAVQEFIPPTPEIARNDAYTADERGPLATTRIADKASIQDGGPVLNTEQQQVVDLIMEGHNVFYTGPAGCGKSTVLRAFTQRLKVCGKTVTILAPTGRAALNVGGMTTWTYAGWTPDMHSRPIDLLKKYAHGDFVWKRLNDTDILVIDEISMVENLHLERLSAVMMEARGSKRAFGGVQVVVTGDFCQLPPPRPFQTCFECGCNMIIRLETQAEVTAKPSTISRISRLMAPGGSEMDKISSRDRNKTYECPAGHAIFHDRDKWAFQSAAWADCAFQCVHLQSVHRQRDPEFLGLLQKCRLGLPLSTGEIDLLTSDIVSNKETKVESGEDKVKESEVEVDNAEDKENAPLPAGDGIPDIPMKASEPVVKDDVPTASKESAAAIPADIYKAKLGLHVLEPFSFPSEPVPTRLFPTRAEADRLNRNEFKKLPGPTQIYWARDTFVWKHRSKNHHLRNKGRRWPAFVPPELHSAPTKNTDGTHNQNHNNTFRLSTPIRGPLEALQEHRYDDVLELKVGMHIMLLCNLNIDDGLCNGTQGIIVGFTEDADINAANIGIGGSSFSDNYKQRVEKGNISNANRKKAKWAGDMVEDVDYIMFDDDEKTGDNILVTPGCASRRDYREKETKLFLVDESEDGNLESSQPNPARAPPPAQRGSGGLSRSRSVNAVMAFKADEEKTDPSTSTSTGTVADYPASSPIRGLPRDTSTCRNPQPMRMYGWPIVRFFADSHGPTDDAGHAAPPAFFPHPVTIYPSCSVSELGVGEPYSFLSRTQIPLAPGWAVTIHKSQGLTLDRVTVNLSRAFAEGQVYVALSRARSLAGLKVEGSTACLRMGSTGDAAVQAFLKATFGAAVVSGGPSLDHASGKGPGKKMQEKKQKDTKRHDVLSASTDILDSPRMRRALGMAPSLDGLDLSPV</sequence>
<dbReference type="Gene3D" id="3.40.50.300">
    <property type="entry name" value="P-loop containing nucleotide triphosphate hydrolases"/>
    <property type="match status" value="2"/>
</dbReference>
<keyword evidence="1" id="KW-0067">ATP-binding</keyword>
<name>S3BY00_OPHP1</name>
<feature type="region of interest" description="Disordered" evidence="2">
    <location>
        <begin position="940"/>
        <end position="1024"/>
    </location>
</feature>
<dbReference type="AlphaFoldDB" id="S3BY00"/>
<dbReference type="InterPro" id="IPR049163">
    <property type="entry name" value="Pif1-like_2B_dom"/>
</dbReference>
<feature type="compositionally biased region" description="Polar residues" evidence="2">
    <location>
        <begin position="22"/>
        <end position="46"/>
    </location>
</feature>
<feature type="region of interest" description="Disordered" evidence="2">
    <location>
        <begin position="165"/>
        <end position="193"/>
    </location>
</feature>
<keyword evidence="1 4" id="KW-0347">Helicase</keyword>
<feature type="compositionally biased region" description="Basic and acidic residues" evidence="2">
    <location>
        <begin position="75"/>
        <end position="87"/>
    </location>
</feature>
<dbReference type="EMBL" id="KE148161">
    <property type="protein sequence ID" value="EPE04331.1"/>
    <property type="molecule type" value="Genomic_DNA"/>
</dbReference>
<feature type="region of interest" description="Disordered" evidence="2">
    <location>
        <begin position="787"/>
        <end position="806"/>
    </location>
</feature>
<feature type="region of interest" description="Disordered" evidence="2">
    <location>
        <begin position="1"/>
        <end position="47"/>
    </location>
</feature>
<proteinExistence type="inferred from homology"/>
<dbReference type="STRING" id="1262450.S3BY00"/>
<dbReference type="PANTHER" id="PTHR47642">
    <property type="entry name" value="ATP-DEPENDENT DNA HELICASE"/>
    <property type="match status" value="1"/>
</dbReference>
<protein>
    <recommendedName>
        <fullName evidence="1">ATP-dependent DNA helicase</fullName>
        <ecNumber evidence="1">5.6.2.3</ecNumber>
    </recommendedName>
</protein>
<dbReference type="InterPro" id="IPR003593">
    <property type="entry name" value="AAA+_ATPase"/>
</dbReference>
<feature type="compositionally biased region" description="Basic and acidic residues" evidence="2">
    <location>
        <begin position="638"/>
        <end position="662"/>
    </location>
</feature>
<dbReference type="Pfam" id="PF05970">
    <property type="entry name" value="PIF1"/>
    <property type="match status" value="1"/>
</dbReference>
<dbReference type="GO" id="GO:0043139">
    <property type="term" value="F:5'-3' DNA helicase activity"/>
    <property type="evidence" value="ECO:0007669"/>
    <property type="project" value="UniProtKB-EC"/>
</dbReference>
<feature type="region of interest" description="Disordered" evidence="2">
    <location>
        <begin position="75"/>
        <end position="128"/>
    </location>
</feature>
<keyword evidence="5" id="KW-1185">Reference proteome</keyword>
<accession>S3BY00</accession>
<dbReference type="GO" id="GO:0005524">
    <property type="term" value="F:ATP binding"/>
    <property type="evidence" value="ECO:0007669"/>
    <property type="project" value="UniProtKB-KW"/>
</dbReference>
<comment type="cofactor">
    <cofactor evidence="1">
        <name>Mg(2+)</name>
        <dbReference type="ChEBI" id="CHEBI:18420"/>
    </cofactor>
</comment>
<comment type="catalytic activity">
    <reaction evidence="1">
        <text>ATP + H2O = ADP + phosphate + H(+)</text>
        <dbReference type="Rhea" id="RHEA:13065"/>
        <dbReference type="ChEBI" id="CHEBI:15377"/>
        <dbReference type="ChEBI" id="CHEBI:15378"/>
        <dbReference type="ChEBI" id="CHEBI:30616"/>
        <dbReference type="ChEBI" id="CHEBI:43474"/>
        <dbReference type="ChEBI" id="CHEBI:456216"/>
        <dbReference type="EC" id="5.6.2.3"/>
    </reaction>
</comment>
<dbReference type="Proteomes" id="UP000016923">
    <property type="component" value="Unassembled WGS sequence"/>
</dbReference>
<dbReference type="GO" id="GO:0006310">
    <property type="term" value="P:DNA recombination"/>
    <property type="evidence" value="ECO:0007669"/>
    <property type="project" value="UniProtKB-KW"/>
</dbReference>
<dbReference type="InterPro" id="IPR010285">
    <property type="entry name" value="DNA_helicase_pif1-like_DEAD"/>
</dbReference>
<dbReference type="EC" id="5.6.2.3" evidence="1"/>
<dbReference type="GO" id="GO:0000723">
    <property type="term" value="P:telomere maintenance"/>
    <property type="evidence" value="ECO:0007669"/>
    <property type="project" value="InterPro"/>
</dbReference>
<keyword evidence="1" id="KW-0547">Nucleotide-binding</keyword>
<dbReference type="SMART" id="SM00382">
    <property type="entry name" value="AAA"/>
    <property type="match status" value="1"/>
</dbReference>
<keyword evidence="1" id="KW-0378">Hydrolase</keyword>
<evidence type="ECO:0000313" key="4">
    <source>
        <dbReference type="EMBL" id="EPE04331.1"/>
    </source>
</evidence>
<dbReference type="HOGENOM" id="CLU_268141_0_0_1"/>
<dbReference type="VEuPathDB" id="FungiDB:F503_01335"/>
<keyword evidence="1" id="KW-0234">DNA repair</keyword>
<keyword evidence="1" id="KW-0227">DNA damage</keyword>
<feature type="region of interest" description="Disordered" evidence="2">
    <location>
        <begin position="638"/>
        <end position="674"/>
    </location>
</feature>
<dbReference type="OrthoDB" id="432234at2759"/>
<reference evidence="4 5" key="1">
    <citation type="journal article" date="2013" name="BMC Genomics">
        <title>The genome and transcriptome of the pine saprophyte Ophiostoma piceae, and a comparison with the bark beetle-associated pine pathogen Grosmannia clavigera.</title>
        <authorList>
            <person name="Haridas S."/>
            <person name="Wang Y."/>
            <person name="Lim L."/>
            <person name="Massoumi Alamouti S."/>
            <person name="Jackman S."/>
            <person name="Docking R."/>
            <person name="Robertson G."/>
            <person name="Birol I."/>
            <person name="Bohlmann J."/>
            <person name="Breuil C."/>
        </authorList>
    </citation>
    <scope>NUCLEOTIDE SEQUENCE [LARGE SCALE GENOMIC DNA]</scope>
    <source>
        <strain evidence="4 5">UAMH 11346</strain>
    </source>
</reference>
<feature type="domain" description="AAA+ ATPase" evidence="3">
    <location>
        <begin position="374"/>
        <end position="501"/>
    </location>
</feature>